<sequence length="360" mass="39980">MFWCVKMSFEISKLIFQAFGDRRMLFCLFVESLIRYSWKPGVMGNKVHLCSMTQKSFFSNTVFLAIVACLLWSSAFVGVKIGLKYHSPFQFAGVRFMISGLLIMMYFNNRKSYWGQLKSSWKFIAKVAALQTVLIYMLFYSGINLLPASVSAMIIGSSPLFISLVSHFTLHNDKMDWLKSISIIFGVVGVALITFSRSSLPVGQQISLLGVLLLLCNNLVSGFANVLVTKKPKELSPVVLSSASLFFGGVALVFISIPIEGYGLKAVSVEYFVSLGWLSFLSAAAFAIWFTLLGRPGVKVSELNTWKFLIPVSGAILSWLIMPDEEPELVSIIGMLVIASSLLVMNYSNRRNNRIAAGKR</sequence>
<evidence type="ECO:0000256" key="2">
    <source>
        <dbReference type="ARBA" id="ARBA00022475"/>
    </source>
</evidence>
<organism evidence="8 9">
    <name type="scientific">Mangrovibacterium diazotrophicum</name>
    <dbReference type="NCBI Taxonomy" id="1261403"/>
    <lineage>
        <taxon>Bacteria</taxon>
        <taxon>Pseudomonadati</taxon>
        <taxon>Bacteroidota</taxon>
        <taxon>Bacteroidia</taxon>
        <taxon>Marinilabiliales</taxon>
        <taxon>Prolixibacteraceae</taxon>
        <taxon>Mangrovibacterium</taxon>
    </lineage>
</organism>
<dbReference type="GO" id="GO:0005886">
    <property type="term" value="C:plasma membrane"/>
    <property type="evidence" value="ECO:0007669"/>
    <property type="project" value="UniProtKB-SubCell"/>
</dbReference>
<protein>
    <submittedName>
        <fullName evidence="8">Drug/metabolite transporter (DMT)-like permease</fullName>
    </submittedName>
</protein>
<feature type="transmembrane region" description="Helical" evidence="6">
    <location>
        <begin position="89"/>
        <end position="108"/>
    </location>
</feature>
<evidence type="ECO:0000256" key="4">
    <source>
        <dbReference type="ARBA" id="ARBA00022989"/>
    </source>
</evidence>
<feature type="transmembrane region" description="Helical" evidence="6">
    <location>
        <begin position="271"/>
        <end position="293"/>
    </location>
</feature>
<accession>A0A419W6H4</accession>
<dbReference type="InterPro" id="IPR000620">
    <property type="entry name" value="EamA_dom"/>
</dbReference>
<feature type="domain" description="EamA" evidence="7">
    <location>
        <begin position="62"/>
        <end position="194"/>
    </location>
</feature>
<dbReference type="InterPro" id="IPR050638">
    <property type="entry name" value="AA-Vitamin_Transporters"/>
</dbReference>
<dbReference type="AlphaFoldDB" id="A0A419W6H4"/>
<comment type="caution">
    <text evidence="8">The sequence shown here is derived from an EMBL/GenBank/DDBJ whole genome shotgun (WGS) entry which is preliminary data.</text>
</comment>
<dbReference type="Proteomes" id="UP000283387">
    <property type="component" value="Unassembled WGS sequence"/>
</dbReference>
<dbReference type="Pfam" id="PF00892">
    <property type="entry name" value="EamA"/>
    <property type="match status" value="2"/>
</dbReference>
<keyword evidence="4 6" id="KW-1133">Transmembrane helix</keyword>
<gene>
    <name evidence="8" type="ORF">BC643_1417</name>
</gene>
<dbReference type="InterPro" id="IPR037185">
    <property type="entry name" value="EmrE-like"/>
</dbReference>
<feature type="transmembrane region" description="Helical" evidence="6">
    <location>
        <begin position="235"/>
        <end position="259"/>
    </location>
</feature>
<feature type="domain" description="EamA" evidence="7">
    <location>
        <begin position="209"/>
        <end position="346"/>
    </location>
</feature>
<dbReference type="PANTHER" id="PTHR32322">
    <property type="entry name" value="INNER MEMBRANE TRANSPORTER"/>
    <property type="match status" value="1"/>
</dbReference>
<feature type="transmembrane region" description="Helical" evidence="6">
    <location>
        <begin position="329"/>
        <end position="347"/>
    </location>
</feature>
<keyword evidence="5 6" id="KW-0472">Membrane</keyword>
<keyword evidence="9" id="KW-1185">Reference proteome</keyword>
<evidence type="ECO:0000256" key="5">
    <source>
        <dbReference type="ARBA" id="ARBA00023136"/>
    </source>
</evidence>
<keyword evidence="3 6" id="KW-0812">Transmembrane</keyword>
<dbReference type="PANTHER" id="PTHR32322:SF18">
    <property type="entry name" value="S-ADENOSYLMETHIONINE_S-ADENOSYLHOMOCYSTEINE TRANSPORTER"/>
    <property type="match status" value="1"/>
</dbReference>
<evidence type="ECO:0000256" key="6">
    <source>
        <dbReference type="SAM" id="Phobius"/>
    </source>
</evidence>
<feature type="transmembrane region" description="Helical" evidence="6">
    <location>
        <begin position="305"/>
        <end position="323"/>
    </location>
</feature>
<feature type="transmembrane region" description="Helical" evidence="6">
    <location>
        <begin position="208"/>
        <end position="228"/>
    </location>
</feature>
<comment type="subcellular location">
    <subcellularLocation>
        <location evidence="1">Cell membrane</location>
        <topology evidence="1">Multi-pass membrane protein</topology>
    </subcellularLocation>
</comment>
<evidence type="ECO:0000256" key="1">
    <source>
        <dbReference type="ARBA" id="ARBA00004651"/>
    </source>
</evidence>
<reference evidence="8 9" key="1">
    <citation type="submission" date="2018-09" db="EMBL/GenBank/DDBJ databases">
        <title>Genomic Encyclopedia of Archaeal and Bacterial Type Strains, Phase II (KMG-II): from individual species to whole genera.</title>
        <authorList>
            <person name="Goeker M."/>
        </authorList>
    </citation>
    <scope>NUCLEOTIDE SEQUENCE [LARGE SCALE GENOMIC DNA]</scope>
    <source>
        <strain evidence="8 9">DSM 27148</strain>
    </source>
</reference>
<feature type="transmembrane region" description="Helical" evidence="6">
    <location>
        <begin position="177"/>
        <end position="196"/>
    </location>
</feature>
<evidence type="ECO:0000313" key="9">
    <source>
        <dbReference type="Proteomes" id="UP000283387"/>
    </source>
</evidence>
<keyword evidence="2" id="KW-1003">Cell membrane</keyword>
<dbReference type="OrthoDB" id="9812547at2"/>
<dbReference type="SUPFAM" id="SSF103481">
    <property type="entry name" value="Multidrug resistance efflux transporter EmrE"/>
    <property type="match status" value="2"/>
</dbReference>
<evidence type="ECO:0000259" key="7">
    <source>
        <dbReference type="Pfam" id="PF00892"/>
    </source>
</evidence>
<name>A0A419W6H4_9BACT</name>
<evidence type="ECO:0000256" key="3">
    <source>
        <dbReference type="ARBA" id="ARBA00022692"/>
    </source>
</evidence>
<feature type="transmembrane region" description="Helical" evidence="6">
    <location>
        <begin position="62"/>
        <end position="83"/>
    </location>
</feature>
<feature type="transmembrane region" description="Helical" evidence="6">
    <location>
        <begin position="120"/>
        <end position="139"/>
    </location>
</feature>
<feature type="transmembrane region" description="Helical" evidence="6">
    <location>
        <begin position="145"/>
        <end position="165"/>
    </location>
</feature>
<evidence type="ECO:0000313" key="8">
    <source>
        <dbReference type="EMBL" id="RKD91068.1"/>
    </source>
</evidence>
<proteinExistence type="predicted"/>
<dbReference type="EMBL" id="RAPN01000001">
    <property type="protein sequence ID" value="RKD91068.1"/>
    <property type="molecule type" value="Genomic_DNA"/>
</dbReference>